<dbReference type="InterPro" id="IPR034907">
    <property type="entry name" value="NDK-like_dom"/>
</dbReference>
<feature type="binding site" evidence="9">
    <location>
        <position position="104"/>
    </location>
    <ligand>
        <name>ATP</name>
        <dbReference type="ChEBI" id="CHEBI:30616"/>
    </ligand>
</feature>
<dbReference type="EMBL" id="JAWIZZ010000064">
    <property type="protein sequence ID" value="KAK5773812.1"/>
    <property type="molecule type" value="Genomic_DNA"/>
</dbReference>
<dbReference type="GO" id="GO:0006183">
    <property type="term" value="P:GTP biosynthetic process"/>
    <property type="evidence" value="ECO:0007669"/>
    <property type="project" value="InterPro"/>
</dbReference>
<dbReference type="FunFam" id="3.30.70.141:FF:000002">
    <property type="entry name" value="Nucleoside diphosphate kinase"/>
    <property type="match status" value="1"/>
</dbReference>
<dbReference type="Gene3D" id="3.30.70.141">
    <property type="entry name" value="Nucleoside diphosphate kinase-like domain"/>
    <property type="match status" value="1"/>
</dbReference>
<evidence type="ECO:0000259" key="12">
    <source>
        <dbReference type="SMART" id="SM00562"/>
    </source>
</evidence>
<dbReference type="GO" id="GO:0006228">
    <property type="term" value="P:UTP biosynthetic process"/>
    <property type="evidence" value="ECO:0007669"/>
    <property type="project" value="InterPro"/>
</dbReference>
<dbReference type="PROSITE" id="PS00469">
    <property type="entry name" value="NDPK"/>
    <property type="match status" value="1"/>
</dbReference>
<organism evidence="13 14">
    <name type="scientific">Arxiozyma heterogenica</name>
    <dbReference type="NCBI Taxonomy" id="278026"/>
    <lineage>
        <taxon>Eukaryota</taxon>
        <taxon>Fungi</taxon>
        <taxon>Dikarya</taxon>
        <taxon>Ascomycota</taxon>
        <taxon>Saccharomycotina</taxon>
        <taxon>Saccharomycetes</taxon>
        <taxon>Saccharomycetales</taxon>
        <taxon>Saccharomycetaceae</taxon>
        <taxon>Arxiozyma</taxon>
    </lineage>
</organism>
<comment type="catalytic activity">
    <reaction evidence="11">
        <text>a 2'-deoxyribonucleoside 5'-diphosphate + ATP = a 2'-deoxyribonucleoside 5'-triphosphate + ADP</text>
        <dbReference type="Rhea" id="RHEA:44640"/>
        <dbReference type="ChEBI" id="CHEBI:30616"/>
        <dbReference type="ChEBI" id="CHEBI:61560"/>
        <dbReference type="ChEBI" id="CHEBI:73316"/>
        <dbReference type="ChEBI" id="CHEBI:456216"/>
        <dbReference type="EC" id="2.7.4.6"/>
    </reaction>
</comment>
<gene>
    <name evidence="13" type="ORF">RI543_004868</name>
</gene>
<dbReference type="GO" id="GO:0004550">
    <property type="term" value="F:nucleoside diphosphate kinase activity"/>
    <property type="evidence" value="ECO:0007669"/>
    <property type="project" value="UniProtKB-EC"/>
</dbReference>
<dbReference type="InterPro" id="IPR001564">
    <property type="entry name" value="Nucleoside_diP_kinase"/>
</dbReference>
<evidence type="ECO:0000256" key="8">
    <source>
        <dbReference type="ARBA" id="ARBA00022840"/>
    </source>
</evidence>
<dbReference type="Proteomes" id="UP001306508">
    <property type="component" value="Unassembled WGS sequence"/>
</dbReference>
<feature type="domain" description="Nucleoside diphosphate kinase-like" evidence="12">
    <location>
        <begin position="3"/>
        <end position="140"/>
    </location>
</feature>
<dbReference type="InterPro" id="IPR023005">
    <property type="entry name" value="Nucleoside_diP_kinase_AS"/>
</dbReference>
<dbReference type="EC" id="2.7.4.6" evidence="3 11"/>
<comment type="cofactor">
    <cofactor evidence="1">
        <name>Mg(2+)</name>
        <dbReference type="ChEBI" id="CHEBI:18420"/>
    </cofactor>
</comment>
<evidence type="ECO:0000313" key="13">
    <source>
        <dbReference type="EMBL" id="KAK5773812.1"/>
    </source>
</evidence>
<keyword evidence="7 11" id="KW-0418">Kinase</keyword>
<name>A0AAN7WLK9_9SACH</name>
<feature type="binding site" evidence="9">
    <location>
        <position position="11"/>
    </location>
    <ligand>
        <name>ATP</name>
        <dbReference type="ChEBI" id="CHEBI:30616"/>
    </ligand>
</feature>
<comment type="caution">
    <text evidence="13">The sequence shown here is derived from an EMBL/GenBank/DDBJ whole genome shotgun (WGS) entry which is preliminary data.</text>
</comment>
<feature type="binding site" evidence="9">
    <location>
        <position position="87"/>
    </location>
    <ligand>
        <name>ATP</name>
        <dbReference type="ChEBI" id="CHEBI:30616"/>
    </ligand>
</feature>
<dbReference type="InterPro" id="IPR036850">
    <property type="entry name" value="NDK-like_dom_sf"/>
</dbReference>
<evidence type="ECO:0000256" key="7">
    <source>
        <dbReference type="ARBA" id="ARBA00022777"/>
    </source>
</evidence>
<feature type="binding site" evidence="9">
    <location>
        <position position="59"/>
    </location>
    <ligand>
        <name>ATP</name>
        <dbReference type="ChEBI" id="CHEBI:30616"/>
    </ligand>
</feature>
<dbReference type="PRINTS" id="PR01243">
    <property type="entry name" value="NUCDPKINASE"/>
</dbReference>
<evidence type="ECO:0000256" key="4">
    <source>
        <dbReference type="ARBA" id="ARBA00017632"/>
    </source>
</evidence>
<feature type="active site" description="Pros-phosphohistidine intermediate" evidence="9">
    <location>
        <position position="117"/>
    </location>
</feature>
<dbReference type="CDD" id="cd04413">
    <property type="entry name" value="NDPk_I"/>
    <property type="match status" value="1"/>
</dbReference>
<comment type="similarity">
    <text evidence="2 9 10">Belongs to the NDK family.</text>
</comment>
<evidence type="ECO:0000256" key="1">
    <source>
        <dbReference type="ARBA" id="ARBA00001946"/>
    </source>
</evidence>
<evidence type="ECO:0000256" key="9">
    <source>
        <dbReference type="PROSITE-ProRule" id="PRU00706"/>
    </source>
</evidence>
<sequence length="151" mass="16926">MSEERTFIAVKPDGVQRGLVSDIIGRFERRGYKLVGLKLVQATKELLAQHYAEHVNKPFYPKMAQFMSSGPIVAMCWEGKNVVKQGRVMLGATNPADSAPGTIRGDFGIDLGRNVCHGSDSVESANREIALWFKPEELINWESNQAKWIYE</sequence>
<dbReference type="GO" id="GO:0005524">
    <property type="term" value="F:ATP binding"/>
    <property type="evidence" value="ECO:0007669"/>
    <property type="project" value="UniProtKB-KW"/>
</dbReference>
<keyword evidence="6 11" id="KW-0547">Nucleotide-binding</keyword>
<keyword evidence="14" id="KW-1185">Reference proteome</keyword>
<evidence type="ECO:0000256" key="10">
    <source>
        <dbReference type="RuleBase" id="RU004011"/>
    </source>
</evidence>
<evidence type="ECO:0000256" key="11">
    <source>
        <dbReference type="RuleBase" id="RU004013"/>
    </source>
</evidence>
<proteinExistence type="inferred from homology"/>
<feature type="binding site" evidence="9">
    <location>
        <position position="114"/>
    </location>
    <ligand>
        <name>ATP</name>
        <dbReference type="ChEBI" id="CHEBI:30616"/>
    </ligand>
</feature>
<dbReference type="HAMAP" id="MF_00451">
    <property type="entry name" value="NDP_kinase"/>
    <property type="match status" value="1"/>
</dbReference>
<evidence type="ECO:0000256" key="3">
    <source>
        <dbReference type="ARBA" id="ARBA00012966"/>
    </source>
</evidence>
<dbReference type="PROSITE" id="PS51374">
    <property type="entry name" value="NDPK_LIKE"/>
    <property type="match status" value="1"/>
</dbReference>
<accession>A0AAN7WLK9</accession>
<dbReference type="AlphaFoldDB" id="A0AAN7WLK9"/>
<feature type="binding site" evidence="9">
    <location>
        <position position="93"/>
    </location>
    <ligand>
        <name>ATP</name>
        <dbReference type="ChEBI" id="CHEBI:30616"/>
    </ligand>
</feature>
<reference evidence="14" key="1">
    <citation type="submission" date="2023-07" db="EMBL/GenBank/DDBJ databases">
        <title>A draft genome of Kazachstania heterogenica Y-27499.</title>
        <authorList>
            <person name="Donic C."/>
            <person name="Kralova J.S."/>
            <person name="Fidel L."/>
            <person name="Ben-Dor S."/>
            <person name="Jung S."/>
        </authorList>
    </citation>
    <scope>NUCLEOTIDE SEQUENCE [LARGE SCALE GENOMIC DNA]</scope>
    <source>
        <strain evidence="14">Y27499</strain>
    </source>
</reference>
<dbReference type="GO" id="GO:0006241">
    <property type="term" value="P:CTP biosynthetic process"/>
    <property type="evidence" value="ECO:0007669"/>
    <property type="project" value="InterPro"/>
</dbReference>
<keyword evidence="8 11" id="KW-0067">ATP-binding</keyword>
<dbReference type="SUPFAM" id="SSF54919">
    <property type="entry name" value="Nucleoside diphosphate kinase, NDK"/>
    <property type="match status" value="1"/>
</dbReference>
<evidence type="ECO:0000256" key="2">
    <source>
        <dbReference type="ARBA" id="ARBA00008142"/>
    </source>
</evidence>
<evidence type="ECO:0000313" key="14">
    <source>
        <dbReference type="Proteomes" id="UP001306508"/>
    </source>
</evidence>
<keyword evidence="5 11" id="KW-0808">Transferase</keyword>
<dbReference type="SMART" id="SM00562">
    <property type="entry name" value="NDK"/>
    <property type="match status" value="1"/>
</dbReference>
<dbReference type="Pfam" id="PF00334">
    <property type="entry name" value="NDK"/>
    <property type="match status" value="1"/>
</dbReference>
<evidence type="ECO:0000256" key="5">
    <source>
        <dbReference type="ARBA" id="ARBA00022679"/>
    </source>
</evidence>
<dbReference type="PANTHER" id="PTHR11349">
    <property type="entry name" value="NUCLEOSIDE DIPHOSPHATE KINASE"/>
    <property type="match status" value="1"/>
</dbReference>
<evidence type="ECO:0000256" key="6">
    <source>
        <dbReference type="ARBA" id="ARBA00022741"/>
    </source>
</evidence>
<protein>
    <recommendedName>
        <fullName evidence="4 11">Nucleoside diphosphate kinase</fullName>
        <ecNumber evidence="3 11">2.7.4.6</ecNumber>
    </recommendedName>
</protein>
<dbReference type="NCBIfam" id="NF001908">
    <property type="entry name" value="PRK00668.1"/>
    <property type="match status" value="1"/>
</dbReference>